<protein>
    <submittedName>
        <fullName evidence="1">Uncharacterized protein</fullName>
    </submittedName>
</protein>
<dbReference type="AlphaFoldDB" id="A0A809Q7A5"/>
<name>A0A809Q7A5_9NOCA</name>
<evidence type="ECO:0000313" key="1">
    <source>
        <dbReference type="EMBL" id="BBE00896.1"/>
    </source>
</evidence>
<dbReference type="EMBL" id="LC055787">
    <property type="protein sequence ID" value="BBE00896.1"/>
    <property type="molecule type" value="Genomic_DNA"/>
</dbReference>
<reference evidence="1" key="1">
    <citation type="submission" date="2015-05" db="EMBL/GenBank/DDBJ databases">
        <title>Brasilinolide analog discovered by genome and metabolome analysis of Nocardia terpenica.</title>
        <authorList>
            <person name="Komaki H."/>
            <person name="Ichikawa N."/>
            <person name="Nakajiima D."/>
            <person name="Okazaki K."/>
            <person name="Gonoi T."/>
        </authorList>
    </citation>
    <scope>NUCLEOTIDE SEQUENCE</scope>
    <source>
        <strain evidence="1">NBRC 100888</strain>
    </source>
</reference>
<organism evidence="1">
    <name type="scientific">Nocardia terpenica</name>
    <dbReference type="NCBI Taxonomy" id="455432"/>
    <lineage>
        <taxon>Bacteria</taxon>
        <taxon>Bacillati</taxon>
        <taxon>Actinomycetota</taxon>
        <taxon>Actinomycetes</taxon>
        <taxon>Mycobacteriales</taxon>
        <taxon>Nocardiaceae</taxon>
        <taxon>Nocardia</taxon>
    </lineage>
</organism>
<proteinExistence type="predicted"/>
<sequence length="147" mass="14849">MRVSVVGVAAALAAIVSAGMVAGSGTAAADEGTAWGSVTGGRERVQFFVHASAQCNTKYLATINGAVVAQDEFYQRFGGLKTVPAPVGNPWVKVVVYCDTPGDVDTLNATVFDGPVAVGPANPALDALDDALAGAGSSQLRTDPTRP</sequence>
<dbReference type="RefSeq" id="WP_156674169.1">
    <property type="nucleotide sequence ID" value="NZ_JABMCZ010000001.1"/>
</dbReference>
<accession>A0A809Q7A5</accession>